<sequence>MIKEIFGILLGIFGLFLLYMTLIVSEAIGGYTSAIVVLSVFGFTILVAIIGIAAIIRGGKMVVR</sequence>
<dbReference type="Proteomes" id="UP000195137">
    <property type="component" value="Unassembled WGS sequence"/>
</dbReference>
<feature type="transmembrane region" description="Helical" evidence="1">
    <location>
        <begin position="7"/>
        <end position="28"/>
    </location>
</feature>
<proteinExistence type="predicted"/>
<feature type="transmembrane region" description="Helical" evidence="1">
    <location>
        <begin position="34"/>
        <end position="56"/>
    </location>
</feature>
<organism evidence="2 3">
    <name type="scientific">Methanonatronarchaeum thermophilum</name>
    <dbReference type="NCBI Taxonomy" id="1927129"/>
    <lineage>
        <taxon>Archaea</taxon>
        <taxon>Methanobacteriati</taxon>
        <taxon>Methanobacteriota</taxon>
        <taxon>Methanonatronarchaeia</taxon>
        <taxon>Methanonatronarchaeales</taxon>
        <taxon>Methanonatronarchaeaceae</taxon>
        <taxon>Methanonatronarchaeum</taxon>
    </lineage>
</organism>
<dbReference type="EMBL" id="MRZU01000003">
    <property type="protein sequence ID" value="OUJ18878.1"/>
    <property type="molecule type" value="Genomic_DNA"/>
</dbReference>
<keyword evidence="1" id="KW-0812">Transmembrane</keyword>
<keyword evidence="1" id="KW-1133">Transmembrane helix</keyword>
<protein>
    <submittedName>
        <fullName evidence="2">Uncharacterized protein</fullName>
    </submittedName>
</protein>
<dbReference type="RefSeq" id="WP_086636930.1">
    <property type="nucleotide sequence ID" value="NZ_MRZU01000003.1"/>
</dbReference>
<keyword evidence="1" id="KW-0472">Membrane</keyword>
<reference evidence="2 3" key="1">
    <citation type="submission" date="2016-12" db="EMBL/GenBank/DDBJ databases">
        <title>Discovery of methanogenic haloarchaea.</title>
        <authorList>
            <person name="Sorokin D.Y."/>
            <person name="Makarova K.S."/>
            <person name="Abbas B."/>
            <person name="Ferrer M."/>
            <person name="Golyshin P.N."/>
        </authorList>
    </citation>
    <scope>NUCLEOTIDE SEQUENCE [LARGE SCALE GENOMIC DNA]</scope>
    <source>
        <strain evidence="2">AMET1</strain>
    </source>
</reference>
<accession>A0A1Y3GBS4</accession>
<gene>
    <name evidence="2" type="ORF">AMET1_0529</name>
</gene>
<keyword evidence="3" id="KW-1185">Reference proteome</keyword>
<evidence type="ECO:0000313" key="3">
    <source>
        <dbReference type="Proteomes" id="UP000195137"/>
    </source>
</evidence>
<dbReference type="AlphaFoldDB" id="A0A1Y3GBS4"/>
<evidence type="ECO:0000256" key="1">
    <source>
        <dbReference type="SAM" id="Phobius"/>
    </source>
</evidence>
<evidence type="ECO:0000313" key="2">
    <source>
        <dbReference type="EMBL" id="OUJ18878.1"/>
    </source>
</evidence>
<comment type="caution">
    <text evidence="2">The sequence shown here is derived from an EMBL/GenBank/DDBJ whole genome shotgun (WGS) entry which is preliminary data.</text>
</comment>
<name>A0A1Y3GBS4_9EURY</name>